<evidence type="ECO:0000313" key="4">
    <source>
        <dbReference type="Proteomes" id="UP000274822"/>
    </source>
</evidence>
<keyword evidence="2" id="KW-0732">Signal</keyword>
<keyword evidence="4" id="KW-1185">Reference proteome</keyword>
<feature type="region of interest" description="Disordered" evidence="1">
    <location>
        <begin position="84"/>
        <end position="106"/>
    </location>
</feature>
<feature type="chain" id="PRO_5019166862" description="Secreted protein" evidence="2">
    <location>
        <begin position="25"/>
        <end position="106"/>
    </location>
</feature>
<reference evidence="3 4" key="1">
    <citation type="journal article" date="2018" name="New Phytol.">
        <title>Phylogenomics of Endogonaceae and evolution of mycorrhizas within Mucoromycota.</title>
        <authorList>
            <person name="Chang Y."/>
            <person name="Desiro A."/>
            <person name="Na H."/>
            <person name="Sandor L."/>
            <person name="Lipzen A."/>
            <person name="Clum A."/>
            <person name="Barry K."/>
            <person name="Grigoriev I.V."/>
            <person name="Martin F.M."/>
            <person name="Stajich J.E."/>
            <person name="Smith M.E."/>
            <person name="Bonito G."/>
            <person name="Spatafora J.W."/>
        </authorList>
    </citation>
    <scope>NUCLEOTIDE SEQUENCE [LARGE SCALE GENOMIC DNA]</scope>
    <source>
        <strain evidence="3 4">AD002</strain>
    </source>
</reference>
<gene>
    <name evidence="3" type="ORF">BC938DRAFT_477289</name>
</gene>
<name>A0A433PAR1_9FUNG</name>
<evidence type="ECO:0000313" key="3">
    <source>
        <dbReference type="EMBL" id="RUS14623.1"/>
    </source>
</evidence>
<dbReference type="EMBL" id="RBNJ01026960">
    <property type="protein sequence ID" value="RUS14623.1"/>
    <property type="molecule type" value="Genomic_DNA"/>
</dbReference>
<organism evidence="3 4">
    <name type="scientific">Jimgerdemannia flammicorona</name>
    <dbReference type="NCBI Taxonomy" id="994334"/>
    <lineage>
        <taxon>Eukaryota</taxon>
        <taxon>Fungi</taxon>
        <taxon>Fungi incertae sedis</taxon>
        <taxon>Mucoromycota</taxon>
        <taxon>Mucoromycotina</taxon>
        <taxon>Endogonomycetes</taxon>
        <taxon>Endogonales</taxon>
        <taxon>Endogonaceae</taxon>
        <taxon>Jimgerdemannia</taxon>
    </lineage>
</organism>
<dbReference type="AlphaFoldDB" id="A0A433PAR1"/>
<accession>A0A433PAR1</accession>
<evidence type="ECO:0008006" key="5">
    <source>
        <dbReference type="Google" id="ProtNLM"/>
    </source>
</evidence>
<proteinExistence type="predicted"/>
<evidence type="ECO:0000256" key="1">
    <source>
        <dbReference type="SAM" id="MobiDB-lite"/>
    </source>
</evidence>
<protein>
    <recommendedName>
        <fullName evidence="5">Secreted protein</fullName>
    </recommendedName>
</protein>
<feature type="signal peptide" evidence="2">
    <location>
        <begin position="1"/>
        <end position="24"/>
    </location>
</feature>
<evidence type="ECO:0000256" key="2">
    <source>
        <dbReference type="SAM" id="SignalP"/>
    </source>
</evidence>
<dbReference type="Proteomes" id="UP000274822">
    <property type="component" value="Unassembled WGS sequence"/>
</dbReference>
<sequence>MWVSAIVVYFSLMMFNSEPTKAKAQRGSFRKAPLFSLQLSTTSQGILRISYETTYIPPRTRASGRIFTTSRREPVIAQHLVRYDSDGSHGSPAFLSNPDASTKGSA</sequence>
<comment type="caution">
    <text evidence="3">The sequence shown here is derived from an EMBL/GenBank/DDBJ whole genome shotgun (WGS) entry which is preliminary data.</text>
</comment>